<organism evidence="4 5">
    <name type="scientific">Magnaporthiopsis poae (strain ATCC 64411 / 73-15)</name>
    <name type="common">Kentucky bluegrass fungus</name>
    <name type="synonym">Magnaporthe poae</name>
    <dbReference type="NCBI Taxonomy" id="644358"/>
    <lineage>
        <taxon>Eukaryota</taxon>
        <taxon>Fungi</taxon>
        <taxon>Dikarya</taxon>
        <taxon>Ascomycota</taxon>
        <taxon>Pezizomycotina</taxon>
        <taxon>Sordariomycetes</taxon>
        <taxon>Sordariomycetidae</taxon>
        <taxon>Magnaporthales</taxon>
        <taxon>Magnaporthaceae</taxon>
        <taxon>Magnaporthiopsis</taxon>
    </lineage>
</organism>
<dbReference type="EMBL" id="ADBL01000067">
    <property type="status" value="NOT_ANNOTATED_CDS"/>
    <property type="molecule type" value="Genomic_DNA"/>
</dbReference>
<evidence type="ECO:0000313" key="4">
    <source>
        <dbReference type="EnsemblFungi" id="MAPG_00289T0"/>
    </source>
</evidence>
<evidence type="ECO:0000256" key="1">
    <source>
        <dbReference type="SAM" id="MobiDB-lite"/>
    </source>
</evidence>
<keyword evidence="5" id="KW-1185">Reference proteome</keyword>
<accession>A0A0C4DKL3</accession>
<reference evidence="4" key="5">
    <citation type="submission" date="2015-06" db="UniProtKB">
        <authorList>
            <consortium name="EnsemblFungi"/>
        </authorList>
    </citation>
    <scope>IDENTIFICATION</scope>
    <source>
        <strain evidence="4">ATCC 64411</strain>
    </source>
</reference>
<dbReference type="EMBL" id="GL876966">
    <property type="protein sequence ID" value="KLU81195.1"/>
    <property type="molecule type" value="Genomic_DNA"/>
</dbReference>
<name>A0A0C4DKL3_MAGP6</name>
<proteinExistence type="predicted"/>
<evidence type="ECO:0000313" key="3">
    <source>
        <dbReference type="EMBL" id="KLU81195.1"/>
    </source>
</evidence>
<reference evidence="4" key="4">
    <citation type="journal article" date="2015" name="G3 (Bethesda)">
        <title>Genome sequences of three phytopathogenic species of the Magnaporthaceae family of fungi.</title>
        <authorList>
            <person name="Okagaki L.H."/>
            <person name="Nunes C.C."/>
            <person name="Sailsbery J."/>
            <person name="Clay B."/>
            <person name="Brown D."/>
            <person name="John T."/>
            <person name="Oh Y."/>
            <person name="Young N."/>
            <person name="Fitzgerald M."/>
            <person name="Haas B.J."/>
            <person name="Zeng Q."/>
            <person name="Young S."/>
            <person name="Adiconis X."/>
            <person name="Fan L."/>
            <person name="Levin J.Z."/>
            <person name="Mitchell T.K."/>
            <person name="Okubara P.A."/>
            <person name="Farman M.L."/>
            <person name="Kohn L.M."/>
            <person name="Birren B."/>
            <person name="Ma L.-J."/>
            <person name="Dean R.A."/>
        </authorList>
    </citation>
    <scope>NUCLEOTIDE SEQUENCE</scope>
    <source>
        <strain evidence="4">ATCC 64411 / 73-15</strain>
    </source>
</reference>
<reference evidence="3" key="2">
    <citation type="submission" date="2010-05" db="EMBL/GenBank/DDBJ databases">
        <title>The Genome Sequence of Magnaporthe poae strain ATCC 64411.</title>
        <authorList>
            <consortium name="The Broad Institute Genome Sequencing Platform"/>
            <consortium name="Broad Institute Genome Sequencing Center for Infectious Disease"/>
            <person name="Ma L.-J."/>
            <person name="Dead R."/>
            <person name="Young S."/>
            <person name="Zeng Q."/>
            <person name="Koehrsen M."/>
            <person name="Alvarado L."/>
            <person name="Berlin A."/>
            <person name="Chapman S.B."/>
            <person name="Chen Z."/>
            <person name="Freedman E."/>
            <person name="Gellesch M."/>
            <person name="Goldberg J."/>
            <person name="Griggs A."/>
            <person name="Gujja S."/>
            <person name="Heilman E.R."/>
            <person name="Heiman D."/>
            <person name="Hepburn T."/>
            <person name="Howarth C."/>
            <person name="Jen D."/>
            <person name="Larson L."/>
            <person name="Mehta T."/>
            <person name="Neiman D."/>
            <person name="Pearson M."/>
            <person name="Roberts A."/>
            <person name="Saif S."/>
            <person name="Shea T."/>
            <person name="Shenoy N."/>
            <person name="Sisk P."/>
            <person name="Stolte C."/>
            <person name="Sykes S."/>
            <person name="Walk T."/>
            <person name="White J."/>
            <person name="Yandava C."/>
            <person name="Haas B."/>
            <person name="Nusbaum C."/>
            <person name="Birren B."/>
        </authorList>
    </citation>
    <scope>NUCLEOTIDE SEQUENCE</scope>
    <source>
        <strain evidence="3">ATCC 64411</strain>
    </source>
</reference>
<reference evidence="3" key="3">
    <citation type="submission" date="2011-03" db="EMBL/GenBank/DDBJ databases">
        <title>Annotation of Magnaporthe poae ATCC 64411.</title>
        <authorList>
            <person name="Ma L.-J."/>
            <person name="Dead R."/>
            <person name="Young S.K."/>
            <person name="Zeng Q."/>
            <person name="Gargeya S."/>
            <person name="Fitzgerald M."/>
            <person name="Haas B."/>
            <person name="Abouelleil A."/>
            <person name="Alvarado L."/>
            <person name="Arachchi H.M."/>
            <person name="Berlin A."/>
            <person name="Brown A."/>
            <person name="Chapman S.B."/>
            <person name="Chen Z."/>
            <person name="Dunbar C."/>
            <person name="Freedman E."/>
            <person name="Gearin G."/>
            <person name="Gellesch M."/>
            <person name="Goldberg J."/>
            <person name="Griggs A."/>
            <person name="Gujja S."/>
            <person name="Heiman D."/>
            <person name="Howarth C."/>
            <person name="Larson L."/>
            <person name="Lui A."/>
            <person name="MacDonald P.J.P."/>
            <person name="Mehta T."/>
            <person name="Montmayeur A."/>
            <person name="Murphy C."/>
            <person name="Neiman D."/>
            <person name="Pearson M."/>
            <person name="Priest M."/>
            <person name="Roberts A."/>
            <person name="Saif S."/>
            <person name="Shea T."/>
            <person name="Shenoy N."/>
            <person name="Sisk P."/>
            <person name="Stolte C."/>
            <person name="Sykes S."/>
            <person name="Yandava C."/>
            <person name="Wortman J."/>
            <person name="Nusbaum C."/>
            <person name="Birren B."/>
        </authorList>
    </citation>
    <scope>NUCLEOTIDE SEQUENCE</scope>
    <source>
        <strain evidence="3">ATCC 64411</strain>
    </source>
</reference>
<keyword evidence="2" id="KW-0732">Signal</keyword>
<gene>
    <name evidence="3" type="ORF">MAPG_00289</name>
</gene>
<dbReference type="AlphaFoldDB" id="A0A0C4DKL3"/>
<evidence type="ECO:0000313" key="5">
    <source>
        <dbReference type="Proteomes" id="UP000011715"/>
    </source>
</evidence>
<evidence type="ECO:0008006" key="6">
    <source>
        <dbReference type="Google" id="ProtNLM"/>
    </source>
</evidence>
<protein>
    <recommendedName>
        <fullName evidence="6">Secreted protein</fullName>
    </recommendedName>
</protein>
<feature type="signal peptide" evidence="2">
    <location>
        <begin position="1"/>
        <end position="20"/>
    </location>
</feature>
<dbReference type="Proteomes" id="UP000011715">
    <property type="component" value="Unassembled WGS sequence"/>
</dbReference>
<feature type="chain" id="PRO_5009385082" description="Secreted protein" evidence="2">
    <location>
        <begin position="21"/>
        <end position="108"/>
    </location>
</feature>
<feature type="compositionally biased region" description="Polar residues" evidence="1">
    <location>
        <begin position="39"/>
        <end position="51"/>
    </location>
</feature>
<sequence length="108" mass="12070">MLPWTRFVLVLPRLSTGTFAAVGYLDGSGVLLRHRASLQKPTKSQSSLIQQTKEKGQKRLPGPGYQATTPRSRAAPLESTYRRRFIGASELMTHQTHARKSSSLYLSR</sequence>
<reference evidence="5" key="1">
    <citation type="submission" date="2010-05" db="EMBL/GenBank/DDBJ databases">
        <title>The genome sequence of Magnaporthe poae strain ATCC 64411.</title>
        <authorList>
            <person name="Ma L.-J."/>
            <person name="Dead R."/>
            <person name="Young S."/>
            <person name="Zeng Q."/>
            <person name="Koehrsen M."/>
            <person name="Alvarado L."/>
            <person name="Berlin A."/>
            <person name="Chapman S.B."/>
            <person name="Chen Z."/>
            <person name="Freedman E."/>
            <person name="Gellesch M."/>
            <person name="Goldberg J."/>
            <person name="Griggs A."/>
            <person name="Gujja S."/>
            <person name="Heilman E.R."/>
            <person name="Heiman D."/>
            <person name="Hepburn T."/>
            <person name="Howarth C."/>
            <person name="Jen D."/>
            <person name="Larson L."/>
            <person name="Mehta T."/>
            <person name="Neiman D."/>
            <person name="Pearson M."/>
            <person name="Roberts A."/>
            <person name="Saif S."/>
            <person name="Shea T."/>
            <person name="Shenoy N."/>
            <person name="Sisk P."/>
            <person name="Stolte C."/>
            <person name="Sykes S."/>
            <person name="Walk T."/>
            <person name="White J."/>
            <person name="Yandava C."/>
            <person name="Haas B."/>
            <person name="Nusbaum C."/>
            <person name="Birren B."/>
        </authorList>
    </citation>
    <scope>NUCLEOTIDE SEQUENCE [LARGE SCALE GENOMIC DNA]</scope>
    <source>
        <strain evidence="5">ATCC 64411 / 73-15</strain>
    </source>
</reference>
<feature type="region of interest" description="Disordered" evidence="1">
    <location>
        <begin position="36"/>
        <end position="79"/>
    </location>
</feature>
<dbReference type="EnsemblFungi" id="MAPG_00289T0">
    <property type="protein sequence ID" value="MAPG_00289T0"/>
    <property type="gene ID" value="MAPG_00289"/>
</dbReference>
<dbReference type="VEuPathDB" id="FungiDB:MAPG_00289"/>
<evidence type="ECO:0000256" key="2">
    <source>
        <dbReference type="SAM" id="SignalP"/>
    </source>
</evidence>